<organism evidence="4 5">
    <name type="scientific">Clonostachys solani</name>
    <dbReference type="NCBI Taxonomy" id="160281"/>
    <lineage>
        <taxon>Eukaryota</taxon>
        <taxon>Fungi</taxon>
        <taxon>Dikarya</taxon>
        <taxon>Ascomycota</taxon>
        <taxon>Pezizomycotina</taxon>
        <taxon>Sordariomycetes</taxon>
        <taxon>Hypocreomycetidae</taxon>
        <taxon>Hypocreales</taxon>
        <taxon>Bionectriaceae</taxon>
        <taxon>Clonostachys</taxon>
    </lineage>
</organism>
<keyword evidence="2 3" id="KW-0040">ANK repeat</keyword>
<feature type="repeat" description="ANK" evidence="3">
    <location>
        <begin position="123"/>
        <end position="155"/>
    </location>
</feature>
<dbReference type="Proteomes" id="UP000775872">
    <property type="component" value="Unassembled WGS sequence"/>
</dbReference>
<dbReference type="Pfam" id="PF12796">
    <property type="entry name" value="Ank_2"/>
    <property type="match status" value="1"/>
</dbReference>
<dbReference type="AlphaFoldDB" id="A0A9P0EQ03"/>
<dbReference type="PANTHER" id="PTHR24198:SF165">
    <property type="entry name" value="ANKYRIN REPEAT-CONTAINING PROTEIN-RELATED"/>
    <property type="match status" value="1"/>
</dbReference>
<accession>A0A9P0EQ03</accession>
<dbReference type="PROSITE" id="PS50297">
    <property type="entry name" value="ANK_REP_REGION"/>
    <property type="match status" value="2"/>
</dbReference>
<gene>
    <name evidence="4" type="ORF">CSOL1703_00017445</name>
</gene>
<evidence type="ECO:0000256" key="2">
    <source>
        <dbReference type="ARBA" id="ARBA00023043"/>
    </source>
</evidence>
<dbReference type="PANTHER" id="PTHR24198">
    <property type="entry name" value="ANKYRIN REPEAT AND PROTEIN KINASE DOMAIN-CONTAINING PROTEIN"/>
    <property type="match status" value="1"/>
</dbReference>
<dbReference type="SMART" id="SM00248">
    <property type="entry name" value="ANK"/>
    <property type="match status" value="10"/>
</dbReference>
<dbReference type="InterPro" id="IPR036770">
    <property type="entry name" value="Ankyrin_rpt-contain_sf"/>
</dbReference>
<reference evidence="4" key="1">
    <citation type="submission" date="2021-10" db="EMBL/GenBank/DDBJ databases">
        <authorList>
            <person name="Piombo E."/>
        </authorList>
    </citation>
    <scope>NUCLEOTIDE SEQUENCE</scope>
</reference>
<evidence type="ECO:0000313" key="5">
    <source>
        <dbReference type="Proteomes" id="UP000775872"/>
    </source>
</evidence>
<dbReference type="Pfam" id="PF00023">
    <property type="entry name" value="Ank"/>
    <property type="match status" value="1"/>
</dbReference>
<name>A0A9P0EQ03_9HYPO</name>
<evidence type="ECO:0000313" key="4">
    <source>
        <dbReference type="EMBL" id="CAH0055343.1"/>
    </source>
</evidence>
<proteinExistence type="predicted"/>
<comment type="caution">
    <text evidence="4">The sequence shown here is derived from an EMBL/GenBank/DDBJ whole genome shotgun (WGS) entry which is preliminary data.</text>
</comment>
<evidence type="ECO:0000256" key="3">
    <source>
        <dbReference type="PROSITE-ProRule" id="PRU00023"/>
    </source>
</evidence>
<protein>
    <submittedName>
        <fullName evidence="4">Uncharacterized protein</fullName>
    </submittedName>
</protein>
<dbReference type="Gene3D" id="1.25.40.20">
    <property type="entry name" value="Ankyrin repeat-containing domain"/>
    <property type="match status" value="3"/>
</dbReference>
<keyword evidence="1" id="KW-0677">Repeat</keyword>
<dbReference type="SUPFAM" id="SSF48403">
    <property type="entry name" value="Ankyrin repeat"/>
    <property type="match status" value="2"/>
</dbReference>
<dbReference type="EMBL" id="CABFOC020000056">
    <property type="protein sequence ID" value="CAH0055343.1"/>
    <property type="molecule type" value="Genomic_DNA"/>
</dbReference>
<keyword evidence="5" id="KW-1185">Reference proteome</keyword>
<feature type="repeat" description="ANK" evidence="3">
    <location>
        <begin position="345"/>
        <end position="378"/>
    </location>
</feature>
<dbReference type="InterPro" id="IPR002110">
    <property type="entry name" value="Ankyrin_rpt"/>
</dbReference>
<evidence type="ECO:0000256" key="1">
    <source>
        <dbReference type="ARBA" id="ARBA00022737"/>
    </source>
</evidence>
<dbReference type="PROSITE" id="PS50088">
    <property type="entry name" value="ANK_REPEAT"/>
    <property type="match status" value="2"/>
</dbReference>
<sequence>MPRLDTLPAELLLYIAEACTWGPRTPRPKLFGPGGEQLQGNSGKPRMVLSYYGRYHASLARVNRRLHDLLNGPLYKRNLLHDPMSRSCLLFAAETDRIETLQVAFRYGGVDLNRVYDECPTQNEAVPLHAALAARSSRVVEFMLNHGVDVHLPSSLPADNDGWGYNCGPGSGRRRRSIMEINKTAYPLHTAVAYGTVEDVASLIDHGAYMIAKGTSVLRVLDNLGRPDLIEKVSQRTDPVTLRARLHRAASAHDMDLVREILKYKIHAGDLDRDRQNVLHMVIRGNGEENLPLIELLLQRRDIDPTIEDNDGYTPVFAALSMGHISTVKRLLQEPGVGLAGLTAKGRTALHAAIQSQDLELVEYVLNQPGVDITAVDHESRSAMTLAILVWREEVSLALVSLLLSNGAQVNDVAPQGGVLFELLRRRHIRTALLILRNGLIMSPVSLGRLYDGYRLILHTCLKEPHESLIDILKELIALRVDVNQLEGEPPAAGEERRFFRPSPLFVAATGAKSLECMKLLVAAGAVLNEPDDNRFTMLLSIFKRAWGDNLPWDDSDAEAYADRICFLLELGATMGHETTEPVKTALGYACEVSTNESCPLLALLLDNSTAANVGESLVRALISHYESYEKRDEPKAREIVRRLEAFETKIFSK</sequence>
<dbReference type="OrthoDB" id="341259at2759"/>